<dbReference type="Proteomes" id="UP000762676">
    <property type="component" value="Unassembled WGS sequence"/>
</dbReference>
<evidence type="ECO:0000313" key="1">
    <source>
        <dbReference type="EMBL" id="GFS06357.1"/>
    </source>
</evidence>
<name>A0AAV4IBI2_9GAST</name>
<protein>
    <submittedName>
        <fullName evidence="1">Uncharacterized protein</fullName>
    </submittedName>
</protein>
<organism evidence="1 2">
    <name type="scientific">Elysia marginata</name>
    <dbReference type="NCBI Taxonomy" id="1093978"/>
    <lineage>
        <taxon>Eukaryota</taxon>
        <taxon>Metazoa</taxon>
        <taxon>Spiralia</taxon>
        <taxon>Lophotrochozoa</taxon>
        <taxon>Mollusca</taxon>
        <taxon>Gastropoda</taxon>
        <taxon>Heterobranchia</taxon>
        <taxon>Euthyneura</taxon>
        <taxon>Panpulmonata</taxon>
        <taxon>Sacoglossa</taxon>
        <taxon>Placobranchoidea</taxon>
        <taxon>Plakobranchidae</taxon>
        <taxon>Elysia</taxon>
    </lineage>
</organism>
<dbReference type="EMBL" id="BMAT01013144">
    <property type="protein sequence ID" value="GFS06357.1"/>
    <property type="molecule type" value="Genomic_DNA"/>
</dbReference>
<sequence length="236" mass="25425">MRSLPPHNAREMHFKTPIILKTEGNDSHPLLITSACIFSQASPTSPSLAMSPSPKVNFEVISEMALGTIEKVLPHCDTLDLGQPFFVFKLFSVLKSPGTRQRDLHNIARSSSCSATNQMFSLSCSDVRLVTLDLGKSSSENDAESMFLIAGSVHPYQCQRELNSDQAGELSLTLCDNRANKSIMRIEPCRRTVDSSLSQGLAGPLLLLITQEIAAASAPEPGAVTALEVVVVVSGQ</sequence>
<proteinExistence type="predicted"/>
<comment type="caution">
    <text evidence="1">The sequence shown here is derived from an EMBL/GenBank/DDBJ whole genome shotgun (WGS) entry which is preliminary data.</text>
</comment>
<accession>A0AAV4IBI2</accession>
<dbReference type="AlphaFoldDB" id="A0AAV4IBI2"/>
<keyword evidence="2" id="KW-1185">Reference proteome</keyword>
<gene>
    <name evidence="1" type="ORF">ElyMa_006542400</name>
</gene>
<reference evidence="1 2" key="1">
    <citation type="journal article" date="2021" name="Elife">
        <title>Chloroplast acquisition without the gene transfer in kleptoplastic sea slugs, Plakobranchus ocellatus.</title>
        <authorList>
            <person name="Maeda T."/>
            <person name="Takahashi S."/>
            <person name="Yoshida T."/>
            <person name="Shimamura S."/>
            <person name="Takaki Y."/>
            <person name="Nagai Y."/>
            <person name="Toyoda A."/>
            <person name="Suzuki Y."/>
            <person name="Arimoto A."/>
            <person name="Ishii H."/>
            <person name="Satoh N."/>
            <person name="Nishiyama T."/>
            <person name="Hasebe M."/>
            <person name="Maruyama T."/>
            <person name="Minagawa J."/>
            <person name="Obokata J."/>
            <person name="Shigenobu S."/>
        </authorList>
    </citation>
    <scope>NUCLEOTIDE SEQUENCE [LARGE SCALE GENOMIC DNA]</scope>
</reference>
<evidence type="ECO:0000313" key="2">
    <source>
        <dbReference type="Proteomes" id="UP000762676"/>
    </source>
</evidence>